<evidence type="ECO:0000256" key="2">
    <source>
        <dbReference type="ARBA" id="ARBA00023002"/>
    </source>
</evidence>
<proteinExistence type="inferred from homology"/>
<keyword evidence="2" id="KW-0560">Oxidoreductase</keyword>
<gene>
    <name evidence="3" type="ORF">DFR85_02480</name>
</gene>
<organism evidence="3 4">
    <name type="scientific">Acidianus brierleyi</name>
    <dbReference type="NCBI Taxonomy" id="41673"/>
    <lineage>
        <taxon>Archaea</taxon>
        <taxon>Thermoproteota</taxon>
        <taxon>Thermoprotei</taxon>
        <taxon>Sulfolobales</taxon>
        <taxon>Sulfolobaceae</taxon>
        <taxon>Acidianus</taxon>
    </lineage>
</organism>
<accession>A0A2U9ICB8</accession>
<name>A0A2U9ICB8_9CREN</name>
<dbReference type="Gene3D" id="3.30.1370.60">
    <property type="entry name" value="Hypothetical oxidoreductase yiak, domain 2"/>
    <property type="match status" value="1"/>
</dbReference>
<dbReference type="EMBL" id="CP029289">
    <property type="protein sequence ID" value="AWR93647.1"/>
    <property type="molecule type" value="Genomic_DNA"/>
</dbReference>
<sequence length="322" mass="35447">MLTDYNKLKELVTEVLNKRGIEESKVIADHFVEAELRGHSSHGVQRLIPLVKGVELGTIRKELCFEVIRETNDSILVDGMHSIGISLWNMLAEKEFGDTISIIAVRNASHVGFLGYYTEKVAKKGKVGIMIGNAEPAVVKPGSSDKILSTTPISIAIPSKIPLILDMALASTSRGKIIEASRKGYKIPYGVAVDKNGEITDEPESALNGGIMPLGGEKGFYLMLALELLVSYLSGSAVGPQVKGVLNTENPPNKGEIMIIINPRYLESKEDSLEFMRNIIKSELPGEHGLKMREIKMKRGIEIDDKLYSIIQELNNKVPYFK</sequence>
<dbReference type="Proteomes" id="UP000248044">
    <property type="component" value="Chromosome"/>
</dbReference>
<dbReference type="RefSeq" id="WP_110269531.1">
    <property type="nucleotide sequence ID" value="NZ_CP029289.2"/>
</dbReference>
<dbReference type="GeneID" id="36830986"/>
<dbReference type="InterPro" id="IPR003767">
    <property type="entry name" value="Malate/L-lactate_DH-like"/>
</dbReference>
<evidence type="ECO:0000313" key="4">
    <source>
        <dbReference type="Proteomes" id="UP000248044"/>
    </source>
</evidence>
<dbReference type="Pfam" id="PF02615">
    <property type="entry name" value="Ldh_2"/>
    <property type="match status" value="1"/>
</dbReference>
<dbReference type="InterPro" id="IPR036111">
    <property type="entry name" value="Mal/L-sulfo/L-lacto_DH-like_sf"/>
</dbReference>
<dbReference type="AlphaFoldDB" id="A0A2U9ICB8"/>
<reference evidence="3 4" key="1">
    <citation type="submission" date="2018-05" db="EMBL/GenBank/DDBJ databases">
        <title>Complete Genome Sequences of Extremely Thermoacidophilic, Metal-Mobilizing Type-Strain Members of the Archaeal Family Sulfolobaceae: Acidianus brierleyi DSM-1651T, Acidianus sulfidivorans DSM-18786T, Metallosphaera hakonensis DSM-7519T, and Metallosphaera prunae DSM-10039T.</title>
        <authorList>
            <person name="Counts J.A."/>
            <person name="Kelly R.M."/>
        </authorList>
    </citation>
    <scope>NUCLEOTIDE SEQUENCE [LARGE SCALE GENOMIC DNA]</scope>
    <source>
        <strain evidence="3 4">DSM 1651</strain>
    </source>
</reference>
<dbReference type="PANTHER" id="PTHR11091:SF0">
    <property type="entry name" value="MALATE DEHYDROGENASE"/>
    <property type="match status" value="1"/>
</dbReference>
<evidence type="ECO:0000313" key="3">
    <source>
        <dbReference type="EMBL" id="AWR93647.1"/>
    </source>
</evidence>
<comment type="similarity">
    <text evidence="1">Belongs to the LDH2/MDH2 oxidoreductase family.</text>
</comment>
<dbReference type="InterPro" id="IPR043144">
    <property type="entry name" value="Mal/L-sulf/L-lact_DH-like_ah"/>
</dbReference>
<keyword evidence="4" id="KW-1185">Reference proteome</keyword>
<dbReference type="InterPro" id="IPR043143">
    <property type="entry name" value="Mal/L-sulf/L-lact_DH-like_NADP"/>
</dbReference>
<dbReference type="PANTHER" id="PTHR11091">
    <property type="entry name" value="OXIDOREDUCTASE-RELATED"/>
    <property type="match status" value="1"/>
</dbReference>
<evidence type="ECO:0000256" key="1">
    <source>
        <dbReference type="ARBA" id="ARBA00006056"/>
    </source>
</evidence>
<protein>
    <submittedName>
        <fullName evidence="3">Lactate dehydrogenase</fullName>
    </submittedName>
</protein>
<dbReference type="OrthoDB" id="40552at2157"/>
<dbReference type="GO" id="GO:0016491">
    <property type="term" value="F:oxidoreductase activity"/>
    <property type="evidence" value="ECO:0007669"/>
    <property type="project" value="UniProtKB-KW"/>
</dbReference>
<dbReference type="KEGG" id="abri:DFR85_02480"/>
<dbReference type="SUPFAM" id="SSF89733">
    <property type="entry name" value="L-sulfolactate dehydrogenase-like"/>
    <property type="match status" value="1"/>
</dbReference>
<dbReference type="Gene3D" id="1.10.1530.10">
    <property type="match status" value="1"/>
</dbReference>